<sequence length="113" mass="11993">MNLVEKVSIITGGGSGIGRATAIALAQEGSKVCIVGRTSSKLTDVLNEIKLNKGEAIAITADITDYQAIEKVVEKVNNTWGRIDILVNNAGANIKNRGVLETSPEEMQNLVDI</sequence>
<evidence type="ECO:0008006" key="4">
    <source>
        <dbReference type="Google" id="ProtNLM"/>
    </source>
</evidence>
<comment type="similarity">
    <text evidence="1">Belongs to the short-chain dehydrogenases/reductases (SDR) family.</text>
</comment>
<keyword evidence="2" id="KW-0560">Oxidoreductase</keyword>
<accession>A0A383AFU6</accession>
<dbReference type="InterPro" id="IPR036291">
    <property type="entry name" value="NAD(P)-bd_dom_sf"/>
</dbReference>
<dbReference type="PANTHER" id="PTHR44196">
    <property type="entry name" value="DEHYDROGENASE/REDUCTASE SDR FAMILY MEMBER 7B"/>
    <property type="match status" value="1"/>
</dbReference>
<dbReference type="GO" id="GO:0016020">
    <property type="term" value="C:membrane"/>
    <property type="evidence" value="ECO:0007669"/>
    <property type="project" value="TreeGrafter"/>
</dbReference>
<dbReference type="Pfam" id="PF00106">
    <property type="entry name" value="adh_short"/>
    <property type="match status" value="1"/>
</dbReference>
<dbReference type="InterPro" id="IPR002347">
    <property type="entry name" value="SDR_fam"/>
</dbReference>
<name>A0A383AFU6_9ZZZZ</name>
<dbReference type="EMBL" id="UINC01191705">
    <property type="protein sequence ID" value="SVE06471.1"/>
    <property type="molecule type" value="Genomic_DNA"/>
</dbReference>
<reference evidence="3" key="1">
    <citation type="submission" date="2018-05" db="EMBL/GenBank/DDBJ databases">
        <authorList>
            <person name="Lanie J.A."/>
            <person name="Ng W.-L."/>
            <person name="Kazmierczak K.M."/>
            <person name="Andrzejewski T.M."/>
            <person name="Davidsen T.M."/>
            <person name="Wayne K.J."/>
            <person name="Tettelin H."/>
            <person name="Glass J.I."/>
            <person name="Rusch D."/>
            <person name="Podicherti R."/>
            <person name="Tsui H.-C.T."/>
            <person name="Winkler M.E."/>
        </authorList>
    </citation>
    <scope>NUCLEOTIDE SEQUENCE</scope>
</reference>
<dbReference type="CDD" id="cd05233">
    <property type="entry name" value="SDR_c"/>
    <property type="match status" value="1"/>
</dbReference>
<feature type="non-terminal residue" evidence="3">
    <location>
        <position position="113"/>
    </location>
</feature>
<evidence type="ECO:0000256" key="1">
    <source>
        <dbReference type="ARBA" id="ARBA00006484"/>
    </source>
</evidence>
<proteinExistence type="inferred from homology"/>
<dbReference type="PRINTS" id="PR00081">
    <property type="entry name" value="GDHRDH"/>
</dbReference>
<dbReference type="AlphaFoldDB" id="A0A383AFU6"/>
<protein>
    <recommendedName>
        <fullName evidence="4">Ketoreductase (KR) domain-containing protein</fullName>
    </recommendedName>
</protein>
<dbReference type="PANTHER" id="PTHR44196:SF1">
    <property type="entry name" value="DEHYDROGENASE_REDUCTASE SDR FAMILY MEMBER 7B"/>
    <property type="match status" value="1"/>
</dbReference>
<organism evidence="3">
    <name type="scientific">marine metagenome</name>
    <dbReference type="NCBI Taxonomy" id="408172"/>
    <lineage>
        <taxon>unclassified sequences</taxon>
        <taxon>metagenomes</taxon>
        <taxon>ecological metagenomes</taxon>
    </lineage>
</organism>
<dbReference type="GO" id="GO:0016491">
    <property type="term" value="F:oxidoreductase activity"/>
    <property type="evidence" value="ECO:0007669"/>
    <property type="project" value="UniProtKB-KW"/>
</dbReference>
<gene>
    <name evidence="3" type="ORF">METZ01_LOCUS459325</name>
</gene>
<dbReference type="SUPFAM" id="SSF51735">
    <property type="entry name" value="NAD(P)-binding Rossmann-fold domains"/>
    <property type="match status" value="1"/>
</dbReference>
<evidence type="ECO:0000313" key="3">
    <source>
        <dbReference type="EMBL" id="SVE06471.1"/>
    </source>
</evidence>
<dbReference type="Gene3D" id="3.40.50.720">
    <property type="entry name" value="NAD(P)-binding Rossmann-like Domain"/>
    <property type="match status" value="1"/>
</dbReference>
<evidence type="ECO:0000256" key="2">
    <source>
        <dbReference type="ARBA" id="ARBA00023002"/>
    </source>
</evidence>